<dbReference type="SUPFAM" id="SSF52374">
    <property type="entry name" value="Nucleotidylyl transferase"/>
    <property type="match status" value="1"/>
</dbReference>
<evidence type="ECO:0000256" key="3">
    <source>
        <dbReference type="ARBA" id="ARBA00022490"/>
    </source>
</evidence>
<dbReference type="OrthoDB" id="9773087at2"/>
<comment type="subunit">
    <text evidence="9">Homodimer.</text>
</comment>
<dbReference type="PANTHER" id="PTHR21299:SF1">
    <property type="entry name" value="PANTOATE--BETA-ALANINE LIGASE"/>
    <property type="match status" value="1"/>
</dbReference>
<dbReference type="GO" id="GO:0004592">
    <property type="term" value="F:pantoate-beta-alanine ligase activity"/>
    <property type="evidence" value="ECO:0007669"/>
    <property type="project" value="UniProtKB-UniRule"/>
</dbReference>
<feature type="binding site" evidence="9">
    <location>
        <position position="153"/>
    </location>
    <ligand>
        <name>(R)-pantoate</name>
        <dbReference type="ChEBI" id="CHEBI:15980"/>
    </ligand>
</feature>
<feature type="binding site" evidence="9">
    <location>
        <begin position="147"/>
        <end position="150"/>
    </location>
    <ligand>
        <name>ATP</name>
        <dbReference type="ChEBI" id="CHEBI:30616"/>
    </ligand>
</feature>
<reference evidence="10 11" key="1">
    <citation type="submission" date="2016-08" db="EMBL/GenBank/DDBJ databases">
        <title>Genome of Bacillus solimangrovi GH2-4.</title>
        <authorList>
            <person name="Lim S."/>
            <person name="Kim B.-C."/>
        </authorList>
    </citation>
    <scope>NUCLEOTIDE SEQUENCE [LARGE SCALE GENOMIC DNA]</scope>
    <source>
        <strain evidence="10 11">GH2-4</strain>
    </source>
</reference>
<dbReference type="Gene3D" id="3.30.1300.10">
    <property type="entry name" value="Pantoate-beta-alanine ligase, C-terminal domain"/>
    <property type="match status" value="1"/>
</dbReference>
<feature type="binding site" evidence="9">
    <location>
        <position position="176"/>
    </location>
    <ligand>
        <name>ATP</name>
        <dbReference type="ChEBI" id="CHEBI:30616"/>
    </ligand>
</feature>
<dbReference type="GO" id="GO:0005524">
    <property type="term" value="F:ATP binding"/>
    <property type="evidence" value="ECO:0007669"/>
    <property type="project" value="UniProtKB-KW"/>
</dbReference>
<dbReference type="STRING" id="1305675.BFG57_00055"/>
<feature type="binding site" evidence="9">
    <location>
        <position position="61"/>
    </location>
    <ligand>
        <name>beta-alanine</name>
        <dbReference type="ChEBI" id="CHEBI:57966"/>
    </ligand>
</feature>
<proteinExistence type="inferred from homology"/>
<dbReference type="UniPathway" id="UPA00028">
    <property type="reaction ID" value="UER00005"/>
</dbReference>
<dbReference type="NCBIfam" id="TIGR00018">
    <property type="entry name" value="panC"/>
    <property type="match status" value="1"/>
</dbReference>
<feature type="active site" description="Proton donor" evidence="9">
    <location>
        <position position="37"/>
    </location>
</feature>
<comment type="similarity">
    <text evidence="2 9">Belongs to the pantothenate synthetase family.</text>
</comment>
<dbReference type="FunFam" id="3.40.50.620:FF:000013">
    <property type="entry name" value="Pantothenate synthetase"/>
    <property type="match status" value="1"/>
</dbReference>
<accession>A0A1E5LH69</accession>
<dbReference type="RefSeq" id="WP_069716326.1">
    <property type="nucleotide sequence ID" value="NZ_MJEH01000011.1"/>
</dbReference>
<keyword evidence="3 9" id="KW-0963">Cytoplasm</keyword>
<dbReference type="AlphaFoldDB" id="A0A1E5LH69"/>
<evidence type="ECO:0000256" key="4">
    <source>
        <dbReference type="ARBA" id="ARBA00022598"/>
    </source>
</evidence>
<dbReference type="CDD" id="cd00560">
    <property type="entry name" value="PanC"/>
    <property type="match status" value="1"/>
</dbReference>
<organism evidence="10 11">
    <name type="scientific">Bacillus solimangrovi</name>
    <dbReference type="NCBI Taxonomy" id="1305675"/>
    <lineage>
        <taxon>Bacteria</taxon>
        <taxon>Bacillati</taxon>
        <taxon>Bacillota</taxon>
        <taxon>Bacilli</taxon>
        <taxon>Bacillales</taxon>
        <taxon>Bacillaceae</taxon>
        <taxon>Bacillus</taxon>
    </lineage>
</organism>
<comment type="catalytic activity">
    <reaction evidence="8 9">
        <text>(R)-pantoate + beta-alanine + ATP = (R)-pantothenate + AMP + diphosphate + H(+)</text>
        <dbReference type="Rhea" id="RHEA:10912"/>
        <dbReference type="ChEBI" id="CHEBI:15378"/>
        <dbReference type="ChEBI" id="CHEBI:15980"/>
        <dbReference type="ChEBI" id="CHEBI:29032"/>
        <dbReference type="ChEBI" id="CHEBI:30616"/>
        <dbReference type="ChEBI" id="CHEBI:33019"/>
        <dbReference type="ChEBI" id="CHEBI:57966"/>
        <dbReference type="ChEBI" id="CHEBI:456215"/>
        <dbReference type="EC" id="6.3.2.1"/>
    </reaction>
</comment>
<evidence type="ECO:0000256" key="1">
    <source>
        <dbReference type="ARBA" id="ARBA00004990"/>
    </source>
</evidence>
<dbReference type="Proteomes" id="UP000095209">
    <property type="component" value="Unassembled WGS sequence"/>
</dbReference>
<name>A0A1E5LH69_9BACI</name>
<dbReference type="NCBIfam" id="TIGR00125">
    <property type="entry name" value="cyt_tran_rel"/>
    <property type="match status" value="1"/>
</dbReference>
<evidence type="ECO:0000256" key="9">
    <source>
        <dbReference type="HAMAP-Rule" id="MF_00158"/>
    </source>
</evidence>
<dbReference type="InterPro" id="IPR042176">
    <property type="entry name" value="Pantoate_ligase_C"/>
</dbReference>
<evidence type="ECO:0000256" key="2">
    <source>
        <dbReference type="ARBA" id="ARBA00009256"/>
    </source>
</evidence>
<keyword evidence="6 9" id="KW-0547">Nucleotide-binding</keyword>
<evidence type="ECO:0000256" key="8">
    <source>
        <dbReference type="ARBA" id="ARBA00048258"/>
    </source>
</evidence>
<dbReference type="PANTHER" id="PTHR21299">
    <property type="entry name" value="CYTIDYLATE KINASE/PANTOATE-BETA-ALANINE LIGASE"/>
    <property type="match status" value="1"/>
</dbReference>
<dbReference type="InterPro" id="IPR004821">
    <property type="entry name" value="Cyt_trans-like"/>
</dbReference>
<evidence type="ECO:0000256" key="7">
    <source>
        <dbReference type="ARBA" id="ARBA00022840"/>
    </source>
</evidence>
<keyword evidence="7 9" id="KW-0067">ATP-binding</keyword>
<protein>
    <recommendedName>
        <fullName evidence="9">Pantothenate synthetase</fullName>
        <shortName evidence="9">PS</shortName>
        <ecNumber evidence="9">6.3.2.1</ecNumber>
    </recommendedName>
    <alternativeName>
        <fullName evidence="9">Pantoate--beta-alanine ligase</fullName>
    </alternativeName>
    <alternativeName>
        <fullName evidence="9">Pantoate-activating enzyme</fullName>
    </alternativeName>
</protein>
<evidence type="ECO:0000313" key="10">
    <source>
        <dbReference type="EMBL" id="OEH93423.1"/>
    </source>
</evidence>
<evidence type="ECO:0000313" key="11">
    <source>
        <dbReference type="Proteomes" id="UP000095209"/>
    </source>
</evidence>
<dbReference type="GO" id="GO:0005829">
    <property type="term" value="C:cytosol"/>
    <property type="evidence" value="ECO:0007669"/>
    <property type="project" value="TreeGrafter"/>
</dbReference>
<dbReference type="EC" id="6.3.2.1" evidence="9"/>
<comment type="miscellaneous">
    <text evidence="9">The reaction proceeds by a bi uni uni bi ping pong mechanism.</text>
</comment>
<keyword evidence="11" id="KW-1185">Reference proteome</keyword>
<evidence type="ECO:0000256" key="5">
    <source>
        <dbReference type="ARBA" id="ARBA00022655"/>
    </source>
</evidence>
<feature type="binding site" evidence="9">
    <location>
        <begin position="30"/>
        <end position="37"/>
    </location>
    <ligand>
        <name>ATP</name>
        <dbReference type="ChEBI" id="CHEBI:30616"/>
    </ligand>
</feature>
<dbReference type="Pfam" id="PF02569">
    <property type="entry name" value="Pantoate_ligase"/>
    <property type="match status" value="1"/>
</dbReference>
<evidence type="ECO:0000256" key="6">
    <source>
        <dbReference type="ARBA" id="ARBA00022741"/>
    </source>
</evidence>
<gene>
    <name evidence="9" type="primary">panC</name>
    <name evidence="10" type="ORF">BFG57_00055</name>
</gene>
<dbReference type="PROSITE" id="PS00018">
    <property type="entry name" value="EF_HAND_1"/>
    <property type="match status" value="1"/>
</dbReference>
<dbReference type="Gene3D" id="3.40.50.620">
    <property type="entry name" value="HUPs"/>
    <property type="match status" value="1"/>
</dbReference>
<comment type="caution">
    <text evidence="10">The sequence shown here is derived from an EMBL/GenBank/DDBJ whole genome shotgun (WGS) entry which is preliminary data.</text>
</comment>
<keyword evidence="4 9" id="KW-0436">Ligase</keyword>
<comment type="pathway">
    <text evidence="1 9">Cofactor biosynthesis; (R)-pantothenate biosynthesis; (R)-pantothenate from (R)-pantoate and beta-alanine: step 1/1.</text>
</comment>
<comment type="subcellular location">
    <subcellularLocation>
        <location evidence="9">Cytoplasm</location>
    </subcellularLocation>
</comment>
<sequence length="282" mass="32400">MKVIQSIQEMQQQMRIMKKQGYEIGFVPTMGYLHEGHLTLVEQARRENDVVVMSIFVNPLQFGPNEDFERYPRDFERDERLAEEKGVDFLFYPHMDDMYPEGFSIKMTVENRVNVLCGESRPGHFDGVVTVLAKLFNIVLPDRAYFGMKDAQQVAVVEGLIADYNFPVKLVPVKIIREQDGLAKSSRNVYLTDKERSEAPQLFRSLQQAATTIEAGERVVKKIIDSIRKNIDKNTSGKIDYVEILSYPDLETLTVLEGRFIIALAVQFERARLIDNITITLE</sequence>
<dbReference type="InterPro" id="IPR014729">
    <property type="entry name" value="Rossmann-like_a/b/a_fold"/>
</dbReference>
<dbReference type="InterPro" id="IPR003721">
    <property type="entry name" value="Pantoate_ligase"/>
</dbReference>
<dbReference type="EMBL" id="MJEH01000011">
    <property type="protein sequence ID" value="OEH93423.1"/>
    <property type="molecule type" value="Genomic_DNA"/>
</dbReference>
<feature type="binding site" evidence="9">
    <location>
        <begin position="184"/>
        <end position="187"/>
    </location>
    <ligand>
        <name>ATP</name>
        <dbReference type="ChEBI" id="CHEBI:30616"/>
    </ligand>
</feature>
<feature type="binding site" evidence="9">
    <location>
        <position position="61"/>
    </location>
    <ligand>
        <name>(R)-pantoate</name>
        <dbReference type="ChEBI" id="CHEBI:15980"/>
    </ligand>
</feature>
<dbReference type="GO" id="GO:0015940">
    <property type="term" value="P:pantothenate biosynthetic process"/>
    <property type="evidence" value="ECO:0007669"/>
    <property type="project" value="UniProtKB-UniRule"/>
</dbReference>
<dbReference type="HAMAP" id="MF_00158">
    <property type="entry name" value="PanC"/>
    <property type="match status" value="1"/>
</dbReference>
<dbReference type="InterPro" id="IPR018247">
    <property type="entry name" value="EF_Hand_1_Ca_BS"/>
</dbReference>
<comment type="function">
    <text evidence="9">Catalyzes the condensation of pantoate with beta-alanine in an ATP-dependent reaction via a pantoyl-adenylate intermediate.</text>
</comment>
<keyword evidence="5 9" id="KW-0566">Pantothenate biosynthesis</keyword>
<dbReference type="FunFam" id="3.30.1300.10:FF:000001">
    <property type="entry name" value="Pantothenate synthetase"/>
    <property type="match status" value="1"/>
</dbReference>